<keyword evidence="12" id="KW-1185">Reference proteome</keyword>
<dbReference type="eggNOG" id="COG0495">
    <property type="taxonomic scope" value="Bacteria"/>
</dbReference>
<dbReference type="InterPro" id="IPR015413">
    <property type="entry name" value="Methionyl/Leucyl_tRNA_Synth"/>
</dbReference>
<dbReference type="Pfam" id="PF09334">
    <property type="entry name" value="tRNA-synt_1g"/>
    <property type="match status" value="1"/>
</dbReference>
<dbReference type="PANTHER" id="PTHR43740:SF2">
    <property type="entry name" value="LEUCINE--TRNA LIGASE, MITOCHONDRIAL"/>
    <property type="match status" value="1"/>
</dbReference>
<evidence type="ECO:0000313" key="12">
    <source>
        <dbReference type="Proteomes" id="UP000017429"/>
    </source>
</evidence>
<dbReference type="InterPro" id="IPR009080">
    <property type="entry name" value="tRNAsynth_Ia_anticodon-bd"/>
</dbReference>
<dbReference type="KEGG" id="msch:N508_000232"/>
<evidence type="ECO:0000256" key="8">
    <source>
        <dbReference type="ARBA" id="ARBA00047469"/>
    </source>
</evidence>
<protein>
    <recommendedName>
        <fullName evidence="9">Leucine--tRNA ligase</fullName>
        <ecNumber evidence="9">6.1.1.4</ecNumber>
    </recommendedName>
    <alternativeName>
        <fullName evidence="9">Leucyl-tRNA synthetase</fullName>
        <shortName evidence="9">LeuRS</shortName>
    </alternativeName>
</protein>
<comment type="similarity">
    <text evidence="1 9 10">Belongs to the class-I aminoacyl-tRNA synthetase family.</text>
</comment>
<dbReference type="InterPro" id="IPR009008">
    <property type="entry name" value="Val/Leu/Ile-tRNA-synth_edit"/>
</dbReference>
<dbReference type="InterPro" id="IPR002302">
    <property type="entry name" value="Leu-tRNA-ligase"/>
</dbReference>
<accession>V2QE36</accession>
<dbReference type="InterPro" id="IPR002300">
    <property type="entry name" value="aa-tRNA-synth_Ia"/>
</dbReference>
<dbReference type="PRINTS" id="PR00985">
    <property type="entry name" value="TRNASYNTHLEU"/>
</dbReference>
<dbReference type="FunFam" id="3.40.50.620:FF:000056">
    <property type="entry name" value="Leucine--tRNA ligase"/>
    <property type="match status" value="1"/>
</dbReference>
<evidence type="ECO:0000256" key="5">
    <source>
        <dbReference type="ARBA" id="ARBA00022840"/>
    </source>
</evidence>
<dbReference type="GO" id="GO:0005829">
    <property type="term" value="C:cytosol"/>
    <property type="evidence" value="ECO:0007669"/>
    <property type="project" value="TreeGrafter"/>
</dbReference>
<evidence type="ECO:0000256" key="7">
    <source>
        <dbReference type="ARBA" id="ARBA00023146"/>
    </source>
</evidence>
<keyword evidence="3 9" id="KW-0436">Ligase</keyword>
<evidence type="ECO:0000256" key="4">
    <source>
        <dbReference type="ARBA" id="ARBA00022741"/>
    </source>
</evidence>
<evidence type="ECO:0000256" key="3">
    <source>
        <dbReference type="ARBA" id="ARBA00022598"/>
    </source>
</evidence>
<dbReference type="EC" id="6.1.1.4" evidence="9"/>
<evidence type="ECO:0000313" key="11">
    <source>
        <dbReference type="EMBL" id="USF23176.1"/>
    </source>
</evidence>
<gene>
    <name evidence="9 11" type="primary">leuS</name>
    <name evidence="11" type="ORF">N508_000232</name>
</gene>
<dbReference type="GO" id="GO:0005524">
    <property type="term" value="F:ATP binding"/>
    <property type="evidence" value="ECO:0007669"/>
    <property type="project" value="UniProtKB-UniRule"/>
</dbReference>
<evidence type="ECO:0000256" key="6">
    <source>
        <dbReference type="ARBA" id="ARBA00022917"/>
    </source>
</evidence>
<keyword evidence="2 9" id="KW-0963">Cytoplasm</keyword>
<feature type="binding site" evidence="9">
    <location>
        <position position="627"/>
    </location>
    <ligand>
        <name>ATP</name>
        <dbReference type="ChEBI" id="CHEBI:30616"/>
    </ligand>
</feature>
<evidence type="ECO:0000256" key="9">
    <source>
        <dbReference type="HAMAP-Rule" id="MF_00049"/>
    </source>
</evidence>
<dbReference type="Pfam" id="PF13603">
    <property type="entry name" value="tRNA-synt_1_2"/>
    <property type="match status" value="1"/>
</dbReference>
<dbReference type="AlphaFoldDB" id="V2QE36"/>
<dbReference type="Proteomes" id="UP000017429">
    <property type="component" value="Chromosome"/>
</dbReference>
<evidence type="ECO:0000256" key="2">
    <source>
        <dbReference type="ARBA" id="ARBA00022490"/>
    </source>
</evidence>
<dbReference type="SUPFAM" id="SSF47323">
    <property type="entry name" value="Anticodon-binding domain of a subclass of class I aminoacyl-tRNA synthetases"/>
    <property type="match status" value="1"/>
</dbReference>
<dbReference type="PANTHER" id="PTHR43740">
    <property type="entry name" value="LEUCYL-TRNA SYNTHETASE"/>
    <property type="match status" value="1"/>
</dbReference>
<comment type="catalytic activity">
    <reaction evidence="8 9">
        <text>tRNA(Leu) + L-leucine + ATP = L-leucyl-tRNA(Leu) + AMP + diphosphate</text>
        <dbReference type="Rhea" id="RHEA:11688"/>
        <dbReference type="Rhea" id="RHEA-COMP:9613"/>
        <dbReference type="Rhea" id="RHEA-COMP:9622"/>
        <dbReference type="ChEBI" id="CHEBI:30616"/>
        <dbReference type="ChEBI" id="CHEBI:33019"/>
        <dbReference type="ChEBI" id="CHEBI:57427"/>
        <dbReference type="ChEBI" id="CHEBI:78442"/>
        <dbReference type="ChEBI" id="CHEBI:78494"/>
        <dbReference type="ChEBI" id="CHEBI:456215"/>
        <dbReference type="EC" id="6.1.1.4"/>
    </reaction>
</comment>
<feature type="short sequence motif" description="'HIGH' region" evidence="9">
    <location>
        <begin position="55"/>
        <end position="65"/>
    </location>
</feature>
<reference evidence="11" key="3">
    <citation type="submission" date="2022-06" db="EMBL/GenBank/DDBJ databases">
        <title>Resources to Facilitate Use of the Altered Schaedler Flora (ASF) Mouse Model to Study Microbiome Function.</title>
        <authorList>
            <person name="Proctor A."/>
            <person name="Parvinroo S."/>
            <person name="Richie T."/>
            <person name="Jia X."/>
            <person name="Lee S.T.M."/>
            <person name="Karp P.D."/>
            <person name="Paley S."/>
            <person name="Kostic A.D."/>
            <person name="Pierre J.F."/>
            <person name="Wannemuehler M.J."/>
            <person name="Phillips G.J."/>
        </authorList>
    </citation>
    <scope>NUCLEOTIDE SEQUENCE</scope>
    <source>
        <strain evidence="11">ASF457</strain>
    </source>
</reference>
<proteinExistence type="inferred from homology"/>
<dbReference type="SUPFAM" id="SSF50677">
    <property type="entry name" value="ValRS/IleRS/LeuRS editing domain"/>
    <property type="match status" value="1"/>
</dbReference>
<organism evidence="11 12">
    <name type="scientific">Mucispirillum schaedleri ASF457</name>
    <dbReference type="NCBI Taxonomy" id="1379858"/>
    <lineage>
        <taxon>Bacteria</taxon>
        <taxon>Pseudomonadati</taxon>
        <taxon>Deferribacterota</taxon>
        <taxon>Deferribacteres</taxon>
        <taxon>Deferribacterales</taxon>
        <taxon>Mucispirillaceae</taxon>
        <taxon>Mucispirillum</taxon>
    </lineage>
</organism>
<dbReference type="SUPFAM" id="SSF52374">
    <property type="entry name" value="Nucleotidylyl transferase"/>
    <property type="match status" value="1"/>
</dbReference>
<keyword evidence="5 9" id="KW-0067">ATP-binding</keyword>
<dbReference type="Pfam" id="PF08264">
    <property type="entry name" value="Anticodon_1"/>
    <property type="match status" value="1"/>
</dbReference>
<dbReference type="GO" id="GO:0002161">
    <property type="term" value="F:aminoacyl-tRNA deacylase activity"/>
    <property type="evidence" value="ECO:0007669"/>
    <property type="project" value="InterPro"/>
</dbReference>
<dbReference type="CDD" id="cd07958">
    <property type="entry name" value="Anticodon_Ia_Leu_BEm"/>
    <property type="match status" value="1"/>
</dbReference>
<dbReference type="NCBIfam" id="TIGR00396">
    <property type="entry name" value="leuS_bact"/>
    <property type="match status" value="1"/>
</dbReference>
<keyword evidence="4 9" id="KW-0547">Nucleotide-binding</keyword>
<keyword evidence="6 9" id="KW-0648">Protein biosynthesis</keyword>
<name>V2QE36_9BACT</name>
<evidence type="ECO:0000256" key="10">
    <source>
        <dbReference type="RuleBase" id="RU363035"/>
    </source>
</evidence>
<dbReference type="InterPro" id="IPR001412">
    <property type="entry name" value="aa-tRNA-synth_I_CS"/>
</dbReference>
<dbReference type="PROSITE" id="PS00178">
    <property type="entry name" value="AA_TRNA_LIGASE_I"/>
    <property type="match status" value="1"/>
</dbReference>
<dbReference type="GO" id="GO:0004823">
    <property type="term" value="F:leucine-tRNA ligase activity"/>
    <property type="evidence" value="ECO:0007669"/>
    <property type="project" value="UniProtKB-UniRule"/>
</dbReference>
<reference evidence="11" key="2">
    <citation type="submission" date="2022-05" db="EMBL/GenBank/DDBJ databases">
        <authorList>
            <person name="Proctor A.L."/>
            <person name="Phillips G.J."/>
            <person name="Wannemuehler M.J."/>
        </authorList>
    </citation>
    <scope>NUCLEOTIDE SEQUENCE</scope>
    <source>
        <strain evidence="11">ASF457</strain>
    </source>
</reference>
<evidence type="ECO:0000256" key="1">
    <source>
        <dbReference type="ARBA" id="ARBA00005594"/>
    </source>
</evidence>
<sequence length="866" mass="99696">MVYDIKVKIINGERFMKYNPSAFESKWQKRWEENDVFKREVDNSKEKYYCLEMLPYPSGNIHMGHVRNYSIGDVVSRFKFMQGLNVIHPMGWDAFGLPAENAAKQNNRHPADWTYSNIANMKEQLKKLGFSYDWSREVATCDPEYYKWEQKIFIELWKKGLAYKKKSLVNWCPECETVLANEQVEDGHCWRCSSIVEMKELEQWFLKITEYADELLEYTYKLKGWPEKVLTMQRNWIGKSIGAEIIFKFTESDKTVTVFTTRPDTLYGATFMLLAPEHPMVKDLIKGTEYEHDGLKFITDIVKQDKADRTDNKQKKGFFTGRYVINPVNNTKLPVYIANYVLMDYGTGAVMAVPAHDTRDFEFAKEYNLPIKIVIQPEGEELNPDTMTEAYTGAGKLVNSCELNGLDYDEAKKKVIENLAKDNAAKASVNFRLRDWGISRQRYWGAPIPFVYCEKCGMQPVKEEDLPVALPKNVNFNCQGNPLDTVEDFVNTTCPVCGGKAKRETDTMDTFMESSWYFLRYCSPKCDTNMFDKKEVDYWMPVNQYIGGIEHAVMHLLYARFFVKVLRDMGYLSFDEPFTNLLTQGMVCKETWKCENDGWLLPNEVKDGKCSKCGSIAVKGRVEKMSKSKKNVVDPGILNDQYGADTIRLFSVFAAPPENEIEWSENGVEGCYRFINRVFRLVVSNIDILKVYNNIPEFEGETSKTIIRATHAAIKKVTNDIARFQLNTAVSAIMEMVNTLYLAAEKLENDNDKAAFSFSLNTLITILAPFTPHVAEELHELAGKTSFIAESKWPEYDEKYTISDEIVIVVQINGKVRANFTFPRDAEENTVLDTVLKDSKVLSYLEEKELVKKIFIKNKLVSLVVK</sequence>
<dbReference type="GO" id="GO:0006429">
    <property type="term" value="P:leucyl-tRNA aminoacylation"/>
    <property type="evidence" value="ECO:0007669"/>
    <property type="project" value="UniProtKB-UniRule"/>
</dbReference>
<dbReference type="FunFam" id="1.10.730.10:FF:000002">
    <property type="entry name" value="Leucine--tRNA ligase"/>
    <property type="match status" value="1"/>
</dbReference>
<dbReference type="InterPro" id="IPR013155">
    <property type="entry name" value="M/V/L/I-tRNA-synth_anticd-bd"/>
</dbReference>
<dbReference type="Pfam" id="PF00133">
    <property type="entry name" value="tRNA-synt_1"/>
    <property type="match status" value="2"/>
</dbReference>
<dbReference type="Gene3D" id="3.40.50.620">
    <property type="entry name" value="HUPs"/>
    <property type="match status" value="2"/>
</dbReference>
<dbReference type="FunFam" id="3.40.50.620:FF:000003">
    <property type="entry name" value="Leucine--tRNA ligase"/>
    <property type="match status" value="1"/>
</dbReference>
<dbReference type="InterPro" id="IPR025709">
    <property type="entry name" value="Leu_tRNA-synth_edit"/>
</dbReference>
<comment type="subcellular location">
    <subcellularLocation>
        <location evidence="9">Cytoplasm</location>
    </subcellularLocation>
</comment>
<dbReference type="EMBL" id="CP097562">
    <property type="protein sequence ID" value="USF23176.1"/>
    <property type="molecule type" value="Genomic_DNA"/>
</dbReference>
<dbReference type="CDD" id="cd00812">
    <property type="entry name" value="LeuRS_core"/>
    <property type="match status" value="1"/>
</dbReference>
<dbReference type="HAMAP" id="MF_00049_B">
    <property type="entry name" value="Leu_tRNA_synth_B"/>
    <property type="match status" value="1"/>
</dbReference>
<dbReference type="InterPro" id="IPR014729">
    <property type="entry name" value="Rossmann-like_a/b/a_fold"/>
</dbReference>
<feature type="short sequence motif" description="'KMSKS' region" evidence="9">
    <location>
        <begin position="624"/>
        <end position="628"/>
    </location>
</feature>
<reference evidence="11" key="1">
    <citation type="journal article" date="2014" name="Genome Announc.">
        <title>Draft genome sequences of the altered schaedler flora, a defined bacterial community from gnotobiotic mice.</title>
        <authorList>
            <person name="Wannemuehler M.J."/>
            <person name="Overstreet A.M."/>
            <person name="Ward D.V."/>
            <person name="Phillips G.J."/>
        </authorList>
    </citation>
    <scope>NUCLEOTIDE SEQUENCE</scope>
    <source>
        <strain evidence="11">ASF457</strain>
    </source>
</reference>
<keyword evidence="7 9" id="KW-0030">Aminoacyl-tRNA synthetase</keyword>
<dbReference type="Gene3D" id="1.10.730.10">
    <property type="entry name" value="Isoleucyl-tRNA Synthetase, Domain 1"/>
    <property type="match status" value="1"/>
</dbReference>